<feature type="domain" description="PD-(D/E)XK endonuclease-like" evidence="1">
    <location>
        <begin position="760"/>
        <end position="987"/>
    </location>
</feature>
<proteinExistence type="predicted"/>
<dbReference type="RefSeq" id="WP_085120969.1">
    <property type="nucleotide sequence ID" value="NZ_FWZX01000001.1"/>
</dbReference>
<accession>A0A1Y6BCT3</accession>
<dbReference type="InterPro" id="IPR014153">
    <property type="entry name" value="Ds_break_AddB"/>
</dbReference>
<name>A0A1Y6BCT3_9PROT</name>
<dbReference type="Pfam" id="PF12705">
    <property type="entry name" value="PDDEXK_1"/>
    <property type="match status" value="1"/>
</dbReference>
<keyword evidence="2" id="KW-0378">Hydrolase</keyword>
<dbReference type="Gene3D" id="3.90.320.10">
    <property type="match status" value="1"/>
</dbReference>
<dbReference type="InterPro" id="IPR011604">
    <property type="entry name" value="PDDEXK-like_dom_sf"/>
</dbReference>
<keyword evidence="2" id="KW-0067">ATP-binding</keyword>
<dbReference type="NCBIfam" id="TIGR02786">
    <property type="entry name" value="addB_alphas"/>
    <property type="match status" value="1"/>
</dbReference>
<dbReference type="InterPro" id="IPR027417">
    <property type="entry name" value="P-loop_NTPase"/>
</dbReference>
<dbReference type="GO" id="GO:0004386">
    <property type="term" value="F:helicase activity"/>
    <property type="evidence" value="ECO:0007669"/>
    <property type="project" value="UniProtKB-KW"/>
</dbReference>
<sequence>MTEGAPRVSTIPTGVPFVDALARGLLDRFPDPEALADVTLLLPTRRACRALQEAFLRESAGRALLLPSLLPLGDLDAEELLLSGDERLAEGFEALPPVMPPLTRQLLLTRLILRWAELEVAQDRQGGGGRSSGFEVPSFDQALRLAQGLAEFLDEVETEGLRFEDLSKVVPEAHAEHWQHTLRFLAIVGEALPALQQELGSVGPAERRRRLHELQLERWRGEAPAGAVIAAGSTGSIPSTAALLDCIARLPGGEVVLPGLDRSAEPEVWERVREDPGHPQHNLARLLERLGIEREAVTDWCDPESGASPSHSPPLRAELVELALIPAEAAERWRERIVAIDRERAREALAGVVRLDLPDAGAEASAVALILREALETPGRRAALVTPDRALARRVAAALGRWGIEIDDSAGRPLAATPPAQFLRLTAALAAEGCAPLGLLAALKHPLAAGGQDPAAFRRLVRDLERTALRGPRPAPGFDGLRAALDGWRDGEVARREREAARRALAGRHRRLSAFVSDLERMAAPFLAALDDGEAAGQLDAHLGFAERLAADADGRGADRLWAGEAGEALAGFVAELREALADGAARVEPGRYPAFLEALLAGRVVRPRWNRHPRLAILGPLEARLLQPDVLVLGGLIEGSWPAESEPGPWLSRPMRREFGLPPLERRVGLAAHDLVQALGAGRVYLTRAERVEGTPTVASRWLLRLDALLEALGLPPDSLADPENDWAGWAEALDHPQRAARPLPPPAPTPPLEARPTRLSVTRIETWMRDPYALYADRILGLRPLEAIDADPGAADRGTMIHDALEAFIRAWPERLPDDALEQLLAIGEAAFAPLRARPAVRAFWWPRFERIARWIVETEQARRPALAALFAEVKGELAIGAEGFRLTARADRIERRRDGGLVLIDYKTGQAPTARQMESGLKPQLPLEAALLARGAFPDLPAALPVELAVWRLGGGDPAGEIKAHSGKVDLYAERAWSGLEELVRAFADPGTPYHARPRGGSWLPQYGDYDHLARVKEWSSAGGEAE</sequence>
<evidence type="ECO:0000259" key="1">
    <source>
        <dbReference type="Pfam" id="PF12705"/>
    </source>
</evidence>
<keyword evidence="3" id="KW-1185">Reference proteome</keyword>
<dbReference type="InterPro" id="IPR038726">
    <property type="entry name" value="PDDEXK_AddAB-type"/>
</dbReference>
<protein>
    <submittedName>
        <fullName evidence="2">ATP-dependent helicase/nuclease subunit B</fullName>
    </submittedName>
</protein>
<dbReference type="STRING" id="560819.SAMN05428998_101648"/>
<dbReference type="Proteomes" id="UP000192917">
    <property type="component" value="Unassembled WGS sequence"/>
</dbReference>
<dbReference type="SUPFAM" id="SSF52540">
    <property type="entry name" value="P-loop containing nucleoside triphosphate hydrolases"/>
    <property type="match status" value="1"/>
</dbReference>
<reference evidence="2 3" key="1">
    <citation type="submission" date="2017-04" db="EMBL/GenBank/DDBJ databases">
        <authorList>
            <person name="Afonso C.L."/>
            <person name="Miller P.J."/>
            <person name="Scott M.A."/>
            <person name="Spackman E."/>
            <person name="Goraichik I."/>
            <person name="Dimitrov K.M."/>
            <person name="Suarez D.L."/>
            <person name="Swayne D.E."/>
        </authorList>
    </citation>
    <scope>NUCLEOTIDE SEQUENCE [LARGE SCALE GENOMIC DNA]</scope>
    <source>
        <strain evidence="2 3">USBA 355</strain>
    </source>
</reference>
<dbReference type="AlphaFoldDB" id="A0A1Y6BCT3"/>
<evidence type="ECO:0000313" key="3">
    <source>
        <dbReference type="Proteomes" id="UP000192917"/>
    </source>
</evidence>
<dbReference type="EMBL" id="FWZX01000001">
    <property type="protein sequence ID" value="SME94157.1"/>
    <property type="molecule type" value="Genomic_DNA"/>
</dbReference>
<keyword evidence="2" id="KW-0547">Nucleotide-binding</keyword>
<evidence type="ECO:0000313" key="2">
    <source>
        <dbReference type="EMBL" id="SME94157.1"/>
    </source>
</evidence>
<gene>
    <name evidence="2" type="ORF">SAMN05428998_101648</name>
</gene>
<keyword evidence="2" id="KW-0347">Helicase</keyword>
<organism evidence="2 3">
    <name type="scientific">Tistlia consotensis USBA 355</name>
    <dbReference type="NCBI Taxonomy" id="560819"/>
    <lineage>
        <taxon>Bacteria</taxon>
        <taxon>Pseudomonadati</taxon>
        <taxon>Pseudomonadota</taxon>
        <taxon>Alphaproteobacteria</taxon>
        <taxon>Rhodospirillales</taxon>
        <taxon>Rhodovibrionaceae</taxon>
        <taxon>Tistlia</taxon>
    </lineage>
</organism>